<dbReference type="Gene3D" id="1.10.20.10">
    <property type="entry name" value="Histone, subunit A"/>
    <property type="match status" value="1"/>
</dbReference>
<feature type="region of interest" description="Disordered" evidence="2">
    <location>
        <begin position="108"/>
        <end position="161"/>
    </location>
</feature>
<dbReference type="PANTHER" id="PTHR45810">
    <property type="entry name" value="HISTONE H3.2"/>
    <property type="match status" value="1"/>
</dbReference>
<evidence type="ECO:0000313" key="4">
    <source>
        <dbReference type="Proteomes" id="UP000054558"/>
    </source>
</evidence>
<sequence>MPGTLALREIRKYQKSTEPVVLRLSFGRLVALVRSRRTFGGEPRLHRGPLRKAIFRVAHGKRKTLQVKDLDLARRIRGIRDDNNKLPLQREVQHGHSYDKREYYSQLRAGAERWKPPKQIEREEREARERERAAAQEAAQGGAETFKAGEERGKQAGKQGK</sequence>
<dbReference type="SUPFAM" id="SSF47113">
    <property type="entry name" value="Histone-fold"/>
    <property type="match status" value="1"/>
</dbReference>
<reference evidence="3 4" key="1">
    <citation type="journal article" date="2014" name="Nat. Commun.">
        <title>Klebsormidium flaccidum genome reveals primary factors for plant terrestrial adaptation.</title>
        <authorList>
            <person name="Hori K."/>
            <person name="Maruyama F."/>
            <person name="Fujisawa T."/>
            <person name="Togashi T."/>
            <person name="Yamamoto N."/>
            <person name="Seo M."/>
            <person name="Sato S."/>
            <person name="Yamada T."/>
            <person name="Mori H."/>
            <person name="Tajima N."/>
            <person name="Moriyama T."/>
            <person name="Ikeuchi M."/>
            <person name="Watanabe M."/>
            <person name="Wada H."/>
            <person name="Kobayashi K."/>
            <person name="Saito M."/>
            <person name="Masuda T."/>
            <person name="Sasaki-Sekimoto Y."/>
            <person name="Mashiguchi K."/>
            <person name="Awai K."/>
            <person name="Shimojima M."/>
            <person name="Masuda S."/>
            <person name="Iwai M."/>
            <person name="Nobusawa T."/>
            <person name="Narise T."/>
            <person name="Kondo S."/>
            <person name="Saito H."/>
            <person name="Sato R."/>
            <person name="Murakawa M."/>
            <person name="Ihara Y."/>
            <person name="Oshima-Yamada Y."/>
            <person name="Ohtaka K."/>
            <person name="Satoh M."/>
            <person name="Sonobe K."/>
            <person name="Ishii M."/>
            <person name="Ohtani R."/>
            <person name="Kanamori-Sato M."/>
            <person name="Honoki R."/>
            <person name="Miyazaki D."/>
            <person name="Mochizuki H."/>
            <person name="Umetsu J."/>
            <person name="Higashi K."/>
            <person name="Shibata D."/>
            <person name="Kamiya Y."/>
            <person name="Sato N."/>
            <person name="Nakamura Y."/>
            <person name="Tabata S."/>
            <person name="Ida S."/>
            <person name="Kurokawa K."/>
            <person name="Ohta H."/>
        </authorList>
    </citation>
    <scope>NUCLEOTIDE SEQUENCE [LARGE SCALE GENOMIC DNA]</scope>
    <source>
        <strain evidence="3 4">NIES-2285</strain>
    </source>
</reference>
<dbReference type="PANTHER" id="PTHR45810:SF1">
    <property type="entry name" value="HISTONE H3-LIKE CENTROMERIC PROTEIN A"/>
    <property type="match status" value="1"/>
</dbReference>
<proteinExistence type="inferred from homology"/>
<gene>
    <name evidence="3" type="ORF">KFL_008410040</name>
</gene>
<keyword evidence="4" id="KW-1185">Reference proteome</keyword>
<accession>A0A1Y1IM72</accession>
<comment type="similarity">
    <text evidence="1">Belongs to the histone H3 family.</text>
</comment>
<dbReference type="InterPro" id="IPR009072">
    <property type="entry name" value="Histone-fold"/>
</dbReference>
<dbReference type="GO" id="GO:0000786">
    <property type="term" value="C:nucleosome"/>
    <property type="evidence" value="ECO:0007669"/>
    <property type="project" value="InterPro"/>
</dbReference>
<dbReference type="AlphaFoldDB" id="A0A1Y1IM72"/>
<dbReference type="GO" id="GO:0003677">
    <property type="term" value="F:DNA binding"/>
    <property type="evidence" value="ECO:0007669"/>
    <property type="project" value="InterPro"/>
</dbReference>
<dbReference type="InterPro" id="IPR000164">
    <property type="entry name" value="Histone_H3/CENP-A"/>
</dbReference>
<dbReference type="GO" id="GO:0030527">
    <property type="term" value="F:structural constituent of chromatin"/>
    <property type="evidence" value="ECO:0007669"/>
    <property type="project" value="InterPro"/>
</dbReference>
<dbReference type="STRING" id="105231.A0A1Y1IM72"/>
<evidence type="ECO:0000256" key="1">
    <source>
        <dbReference type="ARBA" id="ARBA00010343"/>
    </source>
</evidence>
<dbReference type="Proteomes" id="UP000054558">
    <property type="component" value="Unassembled WGS sequence"/>
</dbReference>
<organism evidence="3 4">
    <name type="scientific">Klebsormidium nitens</name>
    <name type="common">Green alga</name>
    <name type="synonym">Ulothrix nitens</name>
    <dbReference type="NCBI Taxonomy" id="105231"/>
    <lineage>
        <taxon>Eukaryota</taxon>
        <taxon>Viridiplantae</taxon>
        <taxon>Streptophyta</taxon>
        <taxon>Klebsormidiophyceae</taxon>
        <taxon>Klebsormidiales</taxon>
        <taxon>Klebsormidiaceae</taxon>
        <taxon>Klebsormidium</taxon>
    </lineage>
</organism>
<evidence type="ECO:0000256" key="2">
    <source>
        <dbReference type="SAM" id="MobiDB-lite"/>
    </source>
</evidence>
<dbReference type="GO" id="GO:0046982">
    <property type="term" value="F:protein heterodimerization activity"/>
    <property type="evidence" value="ECO:0007669"/>
    <property type="project" value="InterPro"/>
</dbReference>
<feature type="compositionally biased region" description="Basic and acidic residues" evidence="2">
    <location>
        <begin position="110"/>
        <end position="134"/>
    </location>
</feature>
<dbReference type="EMBL" id="DF237790">
    <property type="protein sequence ID" value="GAQ91733.1"/>
    <property type="molecule type" value="Genomic_DNA"/>
</dbReference>
<protein>
    <submittedName>
        <fullName evidence="3">Histone H3</fullName>
    </submittedName>
</protein>
<evidence type="ECO:0000313" key="3">
    <source>
        <dbReference type="EMBL" id="GAQ91733.1"/>
    </source>
</evidence>
<feature type="compositionally biased region" description="Low complexity" evidence="2">
    <location>
        <begin position="135"/>
        <end position="144"/>
    </location>
</feature>
<dbReference type="SMART" id="SM00428">
    <property type="entry name" value="H3"/>
    <property type="match status" value="1"/>
</dbReference>
<name>A0A1Y1IM72_KLENI</name>